<reference evidence="2" key="2">
    <citation type="submission" date="2025-05" db="UniProtKB">
        <authorList>
            <consortium name="EnsemblMetazoa"/>
        </authorList>
    </citation>
    <scope>IDENTIFICATION</scope>
</reference>
<dbReference type="PANTHER" id="PTHR33273">
    <property type="entry name" value="DOMAIN-CONTAINING PROTEIN, PUTATIVE-RELATED"/>
    <property type="match status" value="1"/>
</dbReference>
<accession>A0ABM5J3A5</accession>
<dbReference type="Gene3D" id="3.60.10.10">
    <property type="entry name" value="Endonuclease/exonuclease/phosphatase"/>
    <property type="match status" value="1"/>
</dbReference>
<protein>
    <recommendedName>
        <fullName evidence="1">Endonuclease/exonuclease/phosphatase domain-containing protein</fullName>
    </recommendedName>
</protein>
<reference evidence="3" key="1">
    <citation type="journal article" date="2021" name="Elife">
        <title>Highly contiguous assemblies of 101 drosophilid genomes.</title>
        <authorList>
            <person name="Kim B.Y."/>
            <person name="Wang J.R."/>
            <person name="Miller D.E."/>
            <person name="Barmina O."/>
            <person name="Delaney E."/>
            <person name="Thompson A."/>
            <person name="Comeault A.A."/>
            <person name="Peede D."/>
            <person name="D'Agostino E.R."/>
            <person name="Pelaez J."/>
            <person name="Aguilar J.M."/>
            <person name="Haji D."/>
            <person name="Matsunaga T."/>
            <person name="Armstrong E.E."/>
            <person name="Zych M."/>
            <person name="Ogawa Y."/>
            <person name="Stamenkovic-Radak M."/>
            <person name="Jelic M."/>
            <person name="Veselinovic M.S."/>
            <person name="Tanaskovic M."/>
            <person name="Eric P."/>
            <person name="Gao J.J."/>
            <person name="Katoh T.K."/>
            <person name="Toda M.J."/>
            <person name="Watabe H."/>
            <person name="Watada M."/>
            <person name="Davis J.S."/>
            <person name="Moyle L.C."/>
            <person name="Manoli G."/>
            <person name="Bertolini E."/>
            <person name="Kostal V."/>
            <person name="Hawley R.S."/>
            <person name="Takahashi A."/>
            <person name="Jones C.D."/>
            <person name="Price D.K."/>
            <person name="Whiteman N."/>
            <person name="Kopp A."/>
            <person name="Matute D.R."/>
            <person name="Petrov D.A."/>
        </authorList>
    </citation>
    <scope>NUCLEOTIDE SEQUENCE [LARGE SCALE GENOMIC DNA]</scope>
</reference>
<dbReference type="CDD" id="cd09077">
    <property type="entry name" value="R1-I-EN"/>
    <property type="match status" value="1"/>
</dbReference>
<dbReference type="InterPro" id="IPR036691">
    <property type="entry name" value="Endo/exonu/phosph_ase_sf"/>
</dbReference>
<dbReference type="PANTHER" id="PTHR33273:SF4">
    <property type="entry name" value="ENDONUCLEASE_EXONUCLEASE_PHOSPHATASE DOMAIN-CONTAINING PROTEIN"/>
    <property type="match status" value="1"/>
</dbReference>
<feature type="domain" description="Endonuclease/exonuclease/phosphatase" evidence="1">
    <location>
        <begin position="72"/>
        <end position="188"/>
    </location>
</feature>
<evidence type="ECO:0000313" key="2">
    <source>
        <dbReference type="EnsemblMetazoa" id="XP_044313300.1"/>
    </source>
</evidence>
<dbReference type="Pfam" id="PF14529">
    <property type="entry name" value="Exo_endo_phos_2"/>
    <property type="match status" value="1"/>
</dbReference>
<keyword evidence="3" id="KW-1185">Reference proteome</keyword>
<name>A0ABM5J3A5_DRORH</name>
<dbReference type="EnsemblMetazoa" id="XM_044457365.1">
    <property type="protein sequence ID" value="XP_044313300.1"/>
    <property type="gene ID" value="LOC123037302"/>
</dbReference>
<evidence type="ECO:0000313" key="3">
    <source>
        <dbReference type="Proteomes" id="UP001652680"/>
    </source>
</evidence>
<dbReference type="SUPFAM" id="SSF56219">
    <property type="entry name" value="DNase I-like"/>
    <property type="match status" value="1"/>
</dbReference>
<sequence>MKFLQINLNHCEVAQSLLEQNVIEENVDIALIKWLSNNSKKSAIWSCGNPKLQITKKKSGNCFARAHVNGIAFYSCYLPPSHSLPQAISVLEDIAEDARENRPAVIAGDFNAWATDWGSPRTNARGRALLESFAALDLVLLNSGTKPTFSRAGTSSIIDLTFASAGLASGSSWEVSDTYMGSDHAAIICTIKPRNGPPRVPKTVPGTDAV</sequence>
<dbReference type="InterPro" id="IPR005135">
    <property type="entry name" value="Endo/exonuclease/phosphatase"/>
</dbReference>
<evidence type="ECO:0000259" key="1">
    <source>
        <dbReference type="Pfam" id="PF14529"/>
    </source>
</evidence>
<organism evidence="2 3">
    <name type="scientific">Drosophila rhopaloa</name>
    <name type="common">Fruit fly</name>
    <dbReference type="NCBI Taxonomy" id="1041015"/>
    <lineage>
        <taxon>Eukaryota</taxon>
        <taxon>Metazoa</taxon>
        <taxon>Ecdysozoa</taxon>
        <taxon>Arthropoda</taxon>
        <taxon>Hexapoda</taxon>
        <taxon>Insecta</taxon>
        <taxon>Pterygota</taxon>
        <taxon>Neoptera</taxon>
        <taxon>Endopterygota</taxon>
        <taxon>Diptera</taxon>
        <taxon>Brachycera</taxon>
        <taxon>Muscomorpha</taxon>
        <taxon>Ephydroidea</taxon>
        <taxon>Drosophilidae</taxon>
        <taxon>Drosophila</taxon>
        <taxon>Sophophora</taxon>
    </lineage>
</organism>
<proteinExistence type="predicted"/>
<dbReference type="GeneID" id="123037302"/>
<dbReference type="Proteomes" id="UP001652680">
    <property type="component" value="Unassembled WGS sequence"/>
</dbReference>
<dbReference type="RefSeq" id="XP_044313300.1">
    <property type="nucleotide sequence ID" value="XM_044457365.1"/>
</dbReference>